<evidence type="ECO:0008006" key="3">
    <source>
        <dbReference type="Google" id="ProtNLM"/>
    </source>
</evidence>
<evidence type="ECO:0000313" key="1">
    <source>
        <dbReference type="EMBL" id="MBL4952177.1"/>
    </source>
</evidence>
<comment type="caution">
    <text evidence="1">The sequence shown here is derived from an EMBL/GenBank/DDBJ whole genome shotgun (WGS) entry which is preliminary data.</text>
</comment>
<proteinExistence type="predicted"/>
<dbReference type="EMBL" id="JAESWB010000134">
    <property type="protein sequence ID" value="MBL4952177.1"/>
    <property type="molecule type" value="Genomic_DNA"/>
</dbReference>
<protein>
    <recommendedName>
        <fullName evidence="3">Ribosome alternative rescue factor ArfA</fullName>
    </recommendedName>
</protein>
<gene>
    <name evidence="1" type="ORF">JK635_08120</name>
</gene>
<sequence length="48" mass="5718">MMKKAKKTTIGEMTQTRMVWKIHPGTRIVKNKKGKGSYNRQKIKRVDW</sequence>
<dbReference type="Proteomes" id="UP000623967">
    <property type="component" value="Unassembled WGS sequence"/>
</dbReference>
<accession>A0ABS1TLK4</accession>
<organism evidence="1 2">
    <name type="scientific">Neobacillus paridis</name>
    <dbReference type="NCBI Taxonomy" id="2803862"/>
    <lineage>
        <taxon>Bacteria</taxon>
        <taxon>Bacillati</taxon>
        <taxon>Bacillota</taxon>
        <taxon>Bacilli</taxon>
        <taxon>Bacillales</taxon>
        <taxon>Bacillaceae</taxon>
        <taxon>Neobacillus</taxon>
    </lineage>
</organism>
<name>A0ABS1TLK4_9BACI</name>
<reference evidence="1 2" key="1">
    <citation type="submission" date="2021-01" db="EMBL/GenBank/DDBJ databases">
        <title>Genome public.</title>
        <authorList>
            <person name="Liu C."/>
            <person name="Sun Q."/>
        </authorList>
    </citation>
    <scope>NUCLEOTIDE SEQUENCE [LARGE SCALE GENOMIC DNA]</scope>
    <source>
        <strain evidence="1 2">YIM B02564</strain>
    </source>
</reference>
<dbReference type="RefSeq" id="WP_202653455.1">
    <property type="nucleotide sequence ID" value="NZ_JAESWB010000134.1"/>
</dbReference>
<keyword evidence="2" id="KW-1185">Reference proteome</keyword>
<evidence type="ECO:0000313" key="2">
    <source>
        <dbReference type="Proteomes" id="UP000623967"/>
    </source>
</evidence>